<name>A0A5D4SJ15_9BACI</name>
<organism evidence="2 3">
    <name type="scientific">Sutcliffiella horikoshii</name>
    <dbReference type="NCBI Taxonomy" id="79883"/>
    <lineage>
        <taxon>Bacteria</taxon>
        <taxon>Bacillati</taxon>
        <taxon>Bacillota</taxon>
        <taxon>Bacilli</taxon>
        <taxon>Bacillales</taxon>
        <taxon>Bacillaceae</taxon>
        <taxon>Sutcliffiella</taxon>
    </lineage>
</organism>
<dbReference type="GO" id="GO:0016787">
    <property type="term" value="F:hydrolase activity"/>
    <property type="evidence" value="ECO:0007669"/>
    <property type="project" value="UniProtKB-KW"/>
</dbReference>
<evidence type="ECO:0000259" key="1">
    <source>
        <dbReference type="Pfam" id="PF01557"/>
    </source>
</evidence>
<dbReference type="AlphaFoldDB" id="A0A5D4SJ15"/>
<evidence type="ECO:0000313" key="3">
    <source>
        <dbReference type="Proteomes" id="UP000322524"/>
    </source>
</evidence>
<comment type="caution">
    <text evidence="2">The sequence shown here is derived from an EMBL/GenBank/DDBJ whole genome shotgun (WGS) entry which is preliminary data.</text>
</comment>
<proteinExistence type="predicted"/>
<dbReference type="Proteomes" id="UP000322524">
    <property type="component" value="Unassembled WGS sequence"/>
</dbReference>
<protein>
    <submittedName>
        <fullName evidence="2">Fumarylacetoacetate hydrolase family protein</fullName>
    </submittedName>
</protein>
<reference evidence="2 3" key="1">
    <citation type="submission" date="2019-08" db="EMBL/GenBank/DDBJ databases">
        <title>Bacillus genomes from the desert of Cuatro Cienegas, Coahuila.</title>
        <authorList>
            <person name="Olmedo-Alvarez G."/>
        </authorList>
    </citation>
    <scope>NUCLEOTIDE SEQUENCE [LARGE SCALE GENOMIC DNA]</scope>
    <source>
        <strain evidence="2 3">CH28_1T</strain>
    </source>
</reference>
<sequence length="303" mass="33977">MKYITFKNSSGEIKAGWINHDIVVDMNEASDGLLPSDLLTLIKHYEKFRDIVILHLESDSKKGRYKREEVTLLAPLPRPVSVRDFYAFEEHVKTARGRRGLDVIPEWYEIPVFYFTNHLAIKGPDDLIERPSACEWLDYELEIACIIGKEGRNIKAHEADQHIFGYCIMNDWSARDLQAKEMKVGLGPAKGKDFATSLGPVIVTPDELESCKTKKGYNLEMTASVNGSLLSKGNFEQIHYTFAQMIERASADVTLYPGEVIGSGTVGTGCILELGTEVHRWLQPGDEVELSITGLGTLKNTIR</sequence>
<gene>
    <name evidence="2" type="ORF">FZC76_19360</name>
</gene>
<dbReference type="InterPro" id="IPR011234">
    <property type="entry name" value="Fumarylacetoacetase-like_C"/>
</dbReference>
<dbReference type="EMBL" id="VTEV01000009">
    <property type="protein sequence ID" value="TYS63647.1"/>
    <property type="molecule type" value="Genomic_DNA"/>
</dbReference>
<dbReference type="SUPFAM" id="SSF56529">
    <property type="entry name" value="FAH"/>
    <property type="match status" value="1"/>
</dbReference>
<dbReference type="OrthoDB" id="9805307at2"/>
<dbReference type="Pfam" id="PF01557">
    <property type="entry name" value="FAA_hydrolase"/>
    <property type="match status" value="1"/>
</dbReference>
<dbReference type="InterPro" id="IPR036663">
    <property type="entry name" value="Fumarylacetoacetase_C_sf"/>
</dbReference>
<keyword evidence="2" id="KW-0378">Hydrolase</keyword>
<dbReference type="STRING" id="79883.GCA_001636495_02696"/>
<dbReference type="PANTHER" id="PTHR43211:SF1">
    <property type="entry name" value="BLL6422 PROTEIN"/>
    <property type="match status" value="1"/>
</dbReference>
<dbReference type="Gene3D" id="3.90.850.10">
    <property type="entry name" value="Fumarylacetoacetase-like, C-terminal domain"/>
    <property type="match status" value="1"/>
</dbReference>
<dbReference type="PANTHER" id="PTHR43211">
    <property type="entry name" value="FUMARYLACETOACETATE HYDROLASE"/>
    <property type="match status" value="1"/>
</dbReference>
<evidence type="ECO:0000313" key="2">
    <source>
        <dbReference type="EMBL" id="TYS63647.1"/>
    </source>
</evidence>
<accession>A0A5D4SJ15</accession>
<dbReference type="RefSeq" id="WP_148989817.1">
    <property type="nucleotide sequence ID" value="NZ_VTEV01000009.1"/>
</dbReference>
<feature type="domain" description="Fumarylacetoacetase-like C-terminal" evidence="1">
    <location>
        <begin position="82"/>
        <end position="302"/>
    </location>
</feature>